<evidence type="ECO:0000256" key="4">
    <source>
        <dbReference type="ARBA" id="ARBA00023136"/>
    </source>
</evidence>
<evidence type="ECO:0000256" key="2">
    <source>
        <dbReference type="ARBA" id="ARBA00022692"/>
    </source>
</evidence>
<dbReference type="SMART" id="SM00679">
    <property type="entry name" value="CTNS"/>
    <property type="match status" value="2"/>
</dbReference>
<gene>
    <name evidence="6" type="ORF">A0H81_05924</name>
</gene>
<accession>A0A1C7MBH6</accession>
<keyword evidence="2 5" id="KW-0812">Transmembrane</keyword>
<name>A0A1C7MBH6_GRIFR</name>
<dbReference type="OrthoDB" id="407617at2759"/>
<dbReference type="PANTHER" id="PTHR16201">
    <property type="entry name" value="SEVEN TRANSMEMBRANE PROTEIN 1-RELATED"/>
    <property type="match status" value="1"/>
</dbReference>
<organism evidence="6 7">
    <name type="scientific">Grifola frondosa</name>
    <name type="common">Maitake</name>
    <name type="synonym">Polyporus frondosus</name>
    <dbReference type="NCBI Taxonomy" id="5627"/>
    <lineage>
        <taxon>Eukaryota</taxon>
        <taxon>Fungi</taxon>
        <taxon>Dikarya</taxon>
        <taxon>Basidiomycota</taxon>
        <taxon>Agaricomycotina</taxon>
        <taxon>Agaricomycetes</taxon>
        <taxon>Polyporales</taxon>
        <taxon>Grifolaceae</taxon>
        <taxon>Grifola</taxon>
    </lineage>
</organism>
<keyword evidence="4 5" id="KW-0472">Membrane</keyword>
<feature type="transmembrane region" description="Helical" evidence="5">
    <location>
        <begin position="70"/>
        <end position="90"/>
    </location>
</feature>
<dbReference type="Proteomes" id="UP000092993">
    <property type="component" value="Unassembled WGS sequence"/>
</dbReference>
<feature type="transmembrane region" description="Helical" evidence="5">
    <location>
        <begin position="220"/>
        <end position="243"/>
    </location>
</feature>
<evidence type="ECO:0000256" key="3">
    <source>
        <dbReference type="ARBA" id="ARBA00022989"/>
    </source>
</evidence>
<dbReference type="Gene3D" id="1.20.1280.290">
    <property type="match status" value="2"/>
</dbReference>
<comment type="caution">
    <text evidence="6">The sequence shown here is derived from an EMBL/GenBank/DDBJ whole genome shotgun (WGS) entry which is preliminary data.</text>
</comment>
<feature type="transmembrane region" description="Helical" evidence="5">
    <location>
        <begin position="162"/>
        <end position="178"/>
    </location>
</feature>
<dbReference type="GO" id="GO:0016020">
    <property type="term" value="C:membrane"/>
    <property type="evidence" value="ECO:0007669"/>
    <property type="project" value="UniProtKB-SubCell"/>
</dbReference>
<dbReference type="Pfam" id="PF04193">
    <property type="entry name" value="PQ-loop"/>
    <property type="match status" value="2"/>
</dbReference>
<feature type="transmembrane region" description="Helical" evidence="5">
    <location>
        <begin position="190"/>
        <end position="208"/>
    </location>
</feature>
<feature type="transmembrane region" description="Helical" evidence="5">
    <location>
        <begin position="125"/>
        <end position="150"/>
    </location>
</feature>
<evidence type="ECO:0000256" key="1">
    <source>
        <dbReference type="ARBA" id="ARBA00004141"/>
    </source>
</evidence>
<dbReference type="AlphaFoldDB" id="A0A1C7MBH6"/>
<evidence type="ECO:0000313" key="6">
    <source>
        <dbReference type="EMBL" id="OBZ74152.1"/>
    </source>
</evidence>
<protein>
    <submittedName>
        <fullName evidence="6">Uncharacterized protein C2E12.03c</fullName>
    </submittedName>
</protein>
<reference evidence="6 7" key="1">
    <citation type="submission" date="2016-03" db="EMBL/GenBank/DDBJ databases">
        <title>Whole genome sequencing of Grifola frondosa 9006-11.</title>
        <authorList>
            <person name="Min B."/>
            <person name="Park H."/>
            <person name="Kim J.-G."/>
            <person name="Cho H."/>
            <person name="Oh Y.-L."/>
            <person name="Kong W.-S."/>
            <person name="Choi I.-G."/>
        </authorList>
    </citation>
    <scope>NUCLEOTIDE SEQUENCE [LARGE SCALE GENOMIC DNA]</scope>
    <source>
        <strain evidence="6 7">9006-11</strain>
    </source>
</reference>
<keyword evidence="7" id="KW-1185">Reference proteome</keyword>
<sequence length="318" mass="35608">MRVERPRRARPIPLWPFNEVFLWRLLVDDLEMPANSAAENALGTIGTICWTVQLIPQIWKSWRTKSTEGLSHWLVLLWGIAGAFLGTYVIVQDLNIPLILQPQLFGVLSFVCWAQCLYYGKKYSFLVSVAWFFFLVIAVGGFEAGMVFAIRPSYHRGEQRPIQFFGIFSSVIISLALFPQYYEIYKHREVIGISILFMAVDLLGGVFSDLSLAFKANFDVIAAVTYSLVVVLDGVVIVLALILNPRARRRRKAAAAVAALASTSPSVLETESTIRVTESSTPVLDTEHGDAEKATEGFRHREIKTLSGSGFDIESRRD</sequence>
<dbReference type="PANTHER" id="PTHR16201:SF37">
    <property type="entry name" value="PQ-LOOP REPEAT-CONTAINING PROTEIN"/>
    <property type="match status" value="1"/>
</dbReference>
<dbReference type="InterPro" id="IPR006603">
    <property type="entry name" value="PQ-loop_rpt"/>
</dbReference>
<dbReference type="OMA" id="IDWNGAF"/>
<proteinExistence type="predicted"/>
<dbReference type="EMBL" id="LUGG01000006">
    <property type="protein sequence ID" value="OBZ74152.1"/>
    <property type="molecule type" value="Genomic_DNA"/>
</dbReference>
<keyword evidence="3 5" id="KW-1133">Transmembrane helix</keyword>
<feature type="transmembrane region" description="Helical" evidence="5">
    <location>
        <begin position="96"/>
        <end position="118"/>
    </location>
</feature>
<evidence type="ECO:0000313" key="7">
    <source>
        <dbReference type="Proteomes" id="UP000092993"/>
    </source>
</evidence>
<dbReference type="InterPro" id="IPR051415">
    <property type="entry name" value="LAAT-1"/>
</dbReference>
<evidence type="ECO:0000256" key="5">
    <source>
        <dbReference type="SAM" id="Phobius"/>
    </source>
</evidence>
<comment type="subcellular location">
    <subcellularLocation>
        <location evidence="1">Membrane</location>
        <topology evidence="1">Multi-pass membrane protein</topology>
    </subcellularLocation>
</comment>